<dbReference type="FunFam" id="3.30.70.270:FF:000020">
    <property type="entry name" value="Transposon Tf2-6 polyprotein-like Protein"/>
    <property type="match status" value="1"/>
</dbReference>
<dbReference type="CDD" id="cd01647">
    <property type="entry name" value="RT_LTR"/>
    <property type="match status" value="1"/>
</dbReference>
<dbReference type="Pfam" id="PF00078">
    <property type="entry name" value="RVT_1"/>
    <property type="match status" value="1"/>
</dbReference>
<keyword evidence="5" id="KW-0694">RNA-binding</keyword>
<dbReference type="FunFam" id="3.10.20.370:FF:000001">
    <property type="entry name" value="Retrovirus-related Pol polyprotein from transposon 17.6-like protein"/>
    <property type="match status" value="1"/>
</dbReference>
<keyword evidence="3" id="KW-0378">Hydrolase</keyword>
<gene>
    <name evidence="9" type="primary">pol_124</name>
    <name evidence="9" type="ORF">N1851_030100</name>
</gene>
<evidence type="ECO:0000256" key="2">
    <source>
        <dbReference type="ARBA" id="ARBA00012180"/>
    </source>
</evidence>
<dbReference type="Pfam" id="PF17919">
    <property type="entry name" value="RT_RNaseH_2"/>
    <property type="match status" value="1"/>
</dbReference>
<evidence type="ECO:0000259" key="8">
    <source>
        <dbReference type="PROSITE" id="PS50878"/>
    </source>
</evidence>
<dbReference type="EMBL" id="JAOPHQ010005713">
    <property type="protein sequence ID" value="KAK0134339.1"/>
    <property type="molecule type" value="Genomic_DNA"/>
</dbReference>
<dbReference type="Proteomes" id="UP001174136">
    <property type="component" value="Unassembled WGS sequence"/>
</dbReference>
<evidence type="ECO:0000259" key="7">
    <source>
        <dbReference type="PROSITE" id="PS50175"/>
    </source>
</evidence>
<dbReference type="Gene3D" id="3.30.70.270">
    <property type="match status" value="2"/>
</dbReference>
<keyword evidence="10" id="KW-1185">Reference proteome</keyword>
<feature type="domain" description="Peptidase A2" evidence="7">
    <location>
        <begin position="66"/>
        <end position="143"/>
    </location>
</feature>
<accession>A0AA47M657</accession>
<dbReference type="AlphaFoldDB" id="A0AA47M657"/>
<name>A0AA47M657_MERPO</name>
<dbReference type="EC" id="3.1.26.4" evidence="2"/>
<organism evidence="9 10">
    <name type="scientific">Merluccius polli</name>
    <name type="common">Benguela hake</name>
    <name type="synonym">Merluccius cadenati</name>
    <dbReference type="NCBI Taxonomy" id="89951"/>
    <lineage>
        <taxon>Eukaryota</taxon>
        <taxon>Metazoa</taxon>
        <taxon>Chordata</taxon>
        <taxon>Craniata</taxon>
        <taxon>Vertebrata</taxon>
        <taxon>Euteleostomi</taxon>
        <taxon>Actinopterygii</taxon>
        <taxon>Neopterygii</taxon>
        <taxon>Teleostei</taxon>
        <taxon>Neoteleostei</taxon>
        <taxon>Acanthomorphata</taxon>
        <taxon>Zeiogadaria</taxon>
        <taxon>Gadariae</taxon>
        <taxon>Gadiformes</taxon>
        <taxon>Gadoidei</taxon>
        <taxon>Merlucciidae</taxon>
        <taxon>Merluccius</taxon>
    </lineage>
</organism>
<keyword evidence="4" id="KW-0460">Magnesium</keyword>
<dbReference type="InterPro" id="IPR001995">
    <property type="entry name" value="Peptidase_A2_cat"/>
</dbReference>
<dbReference type="CDD" id="cd00303">
    <property type="entry name" value="retropepsin_like"/>
    <property type="match status" value="1"/>
</dbReference>
<dbReference type="InterPro" id="IPR000477">
    <property type="entry name" value="RT_dom"/>
</dbReference>
<dbReference type="Gene3D" id="3.10.10.10">
    <property type="entry name" value="HIV Type 1 Reverse Transcriptase, subunit A, domain 1"/>
    <property type="match status" value="1"/>
</dbReference>
<dbReference type="GO" id="GO:0004190">
    <property type="term" value="F:aspartic-type endopeptidase activity"/>
    <property type="evidence" value="ECO:0007669"/>
    <property type="project" value="InterPro"/>
</dbReference>
<dbReference type="PROSITE" id="PS50878">
    <property type="entry name" value="RT_POL"/>
    <property type="match status" value="1"/>
</dbReference>
<evidence type="ECO:0000313" key="9">
    <source>
        <dbReference type="EMBL" id="KAK0134339.1"/>
    </source>
</evidence>
<protein>
    <recommendedName>
        <fullName evidence="2">ribonuclease H</fullName>
        <ecNumber evidence="2">3.1.26.4</ecNumber>
    </recommendedName>
</protein>
<dbReference type="CDD" id="cd09274">
    <property type="entry name" value="RNase_HI_RT_Ty3"/>
    <property type="match status" value="1"/>
</dbReference>
<proteinExistence type="inferred from homology"/>
<dbReference type="Gene3D" id="2.40.70.10">
    <property type="entry name" value="Acid Proteases"/>
    <property type="match status" value="1"/>
</dbReference>
<evidence type="ECO:0000256" key="4">
    <source>
        <dbReference type="ARBA" id="ARBA00022842"/>
    </source>
</evidence>
<dbReference type="PROSITE" id="PS50175">
    <property type="entry name" value="ASP_PROT_RETROV"/>
    <property type="match status" value="1"/>
</dbReference>
<evidence type="ECO:0000256" key="6">
    <source>
        <dbReference type="ARBA" id="ARBA00022908"/>
    </source>
</evidence>
<dbReference type="GO" id="GO:0004523">
    <property type="term" value="F:RNA-DNA hybrid ribonuclease activity"/>
    <property type="evidence" value="ECO:0007669"/>
    <property type="project" value="UniProtKB-EC"/>
</dbReference>
<feature type="domain" description="Reverse transcriptase" evidence="8">
    <location>
        <begin position="220"/>
        <end position="397"/>
    </location>
</feature>
<dbReference type="PANTHER" id="PTHR37984">
    <property type="entry name" value="PROTEIN CBG26694"/>
    <property type="match status" value="1"/>
</dbReference>
<dbReference type="PROSITE" id="PS00141">
    <property type="entry name" value="ASP_PROTEASE"/>
    <property type="match status" value="1"/>
</dbReference>
<dbReference type="GO" id="GO:0003723">
    <property type="term" value="F:RNA binding"/>
    <property type="evidence" value="ECO:0007669"/>
    <property type="project" value="UniProtKB-KW"/>
</dbReference>
<dbReference type="InterPro" id="IPR043502">
    <property type="entry name" value="DNA/RNA_pol_sf"/>
</dbReference>
<sequence>MTTLNLSQPAPFLQNAGEPAIPFKAWIRSFENYLLAMSEKDLLDARKRALLIHFHVSTGTHVSQGIELMLDTGSAVSILPREKYMQLFQDSSLTAPKLSLVSYGGNAIPVHGCLEARVAFGDRCTDAELYIVPNGSAVLGRDLFAALKMQILDGKVTSTPCSQTYSVTSNSAKLNTLGCAKAFTHLVKVRPEVKPVQQPLRRLPFSVREAVSQEIKRLVEQDIIEPVEASEWISPIVVIKKKDNGIRLCIDLREPNKAVVIDGHPLPHMEELFTELRGATMFSTLDLLSAYHQVTLHEDSRSLTTFITHDGLFRFKRVPYGLASAPSCFQRMMSMILKDQSGVQCYLDDIIVTGTTAEEHDRNLKAVLLRIDSAGLKLNYSKCHIRKTELTFLGHTVSAKGLQPDASHVDAVSQAPPPTDLLMLRSFLGLTGWYAKFIPDYAFVVEPLRALLRGSATFIWTPEAQQSFEAVKRLIVDSPALSLFDPELPTIVTTDASDYGLGAVLTQIHPDASERTVAFASRTLSPAERKYSTVEKEALGCVWATERWRTYLWGRHFTLRTDNSPLTTLLTSKGQGRAGMRVARWSARLLSFCYDIQYKPGRENVTADCLSRLPLPNS</sequence>
<keyword evidence="6" id="KW-0229">DNA integration</keyword>
<dbReference type="PANTHER" id="PTHR37984:SF15">
    <property type="entry name" value="INTEGRASE CATALYTIC DOMAIN-CONTAINING PROTEIN"/>
    <property type="match status" value="1"/>
</dbReference>
<dbReference type="InterPro" id="IPR021109">
    <property type="entry name" value="Peptidase_aspartic_dom_sf"/>
</dbReference>
<evidence type="ECO:0000256" key="5">
    <source>
        <dbReference type="ARBA" id="ARBA00022884"/>
    </source>
</evidence>
<comment type="similarity">
    <text evidence="1">Belongs to the beta type-B retroviral polymerase family. HERV class-II K(HML-2) pol subfamily.</text>
</comment>
<dbReference type="InterPro" id="IPR001969">
    <property type="entry name" value="Aspartic_peptidase_AS"/>
</dbReference>
<dbReference type="GO" id="GO:0015074">
    <property type="term" value="P:DNA integration"/>
    <property type="evidence" value="ECO:0007669"/>
    <property type="project" value="UniProtKB-KW"/>
</dbReference>
<reference evidence="9" key="1">
    <citation type="journal article" date="2023" name="Front. Mar. Sci.">
        <title>A new Merluccius polli reference genome to investigate the effects of global change in West African waters.</title>
        <authorList>
            <person name="Mateo J.L."/>
            <person name="Blanco-Fernandez C."/>
            <person name="Garcia-Vazquez E."/>
            <person name="Machado-Schiaffino G."/>
        </authorList>
    </citation>
    <scope>NUCLEOTIDE SEQUENCE</scope>
    <source>
        <strain evidence="9">C29</strain>
        <tissue evidence="9">Fin</tissue>
    </source>
</reference>
<evidence type="ECO:0000256" key="1">
    <source>
        <dbReference type="ARBA" id="ARBA00010879"/>
    </source>
</evidence>
<dbReference type="InterPro" id="IPR050951">
    <property type="entry name" value="Retrovirus_Pol_polyprotein"/>
</dbReference>
<dbReference type="InterPro" id="IPR041577">
    <property type="entry name" value="RT_RNaseH_2"/>
</dbReference>
<dbReference type="SUPFAM" id="SSF56672">
    <property type="entry name" value="DNA/RNA polymerases"/>
    <property type="match status" value="1"/>
</dbReference>
<dbReference type="SUPFAM" id="SSF50630">
    <property type="entry name" value="Acid proteases"/>
    <property type="match status" value="1"/>
</dbReference>
<comment type="caution">
    <text evidence="9">The sequence shown here is derived from an EMBL/GenBank/DDBJ whole genome shotgun (WGS) entry which is preliminary data.</text>
</comment>
<evidence type="ECO:0000256" key="3">
    <source>
        <dbReference type="ARBA" id="ARBA00022801"/>
    </source>
</evidence>
<dbReference type="GO" id="GO:0006508">
    <property type="term" value="P:proteolysis"/>
    <property type="evidence" value="ECO:0007669"/>
    <property type="project" value="InterPro"/>
</dbReference>
<dbReference type="InterPro" id="IPR043128">
    <property type="entry name" value="Rev_trsase/Diguanyl_cyclase"/>
</dbReference>
<evidence type="ECO:0000313" key="10">
    <source>
        <dbReference type="Proteomes" id="UP001174136"/>
    </source>
</evidence>